<dbReference type="InterPro" id="IPR050708">
    <property type="entry name" value="T6SS_VgrG/RHS"/>
</dbReference>
<dbReference type="SUPFAM" id="SSF69349">
    <property type="entry name" value="Phage fibre proteins"/>
    <property type="match status" value="1"/>
</dbReference>
<dbReference type="Pfam" id="PF05954">
    <property type="entry name" value="Phage_GPD"/>
    <property type="match status" value="1"/>
</dbReference>
<dbReference type="InterPro" id="IPR017847">
    <property type="entry name" value="T6SS_RhsGE_Vgr_subset"/>
</dbReference>
<dbReference type="SUPFAM" id="SSF69255">
    <property type="entry name" value="gp5 N-terminal domain-like"/>
    <property type="match status" value="1"/>
</dbReference>
<dbReference type="InterPro" id="IPR054030">
    <property type="entry name" value="Gp5_Vgr_C"/>
</dbReference>
<feature type="region of interest" description="Disordered" evidence="4">
    <location>
        <begin position="280"/>
        <end position="303"/>
    </location>
</feature>
<dbReference type="NCBIfam" id="TIGR03361">
    <property type="entry name" value="VI_Rhs_Vgr"/>
    <property type="match status" value="1"/>
</dbReference>
<dbReference type="EMBL" id="ASRX01000057">
    <property type="protein sequence ID" value="EYF02664.1"/>
    <property type="molecule type" value="Genomic_DNA"/>
</dbReference>
<dbReference type="AlphaFoldDB" id="A0A017T098"/>
<evidence type="ECO:0000313" key="7">
    <source>
        <dbReference type="EMBL" id="EYF02664.1"/>
    </source>
</evidence>
<dbReference type="InterPro" id="IPR037026">
    <property type="entry name" value="Vgr_OB-fold_dom_sf"/>
</dbReference>
<evidence type="ECO:0000256" key="3">
    <source>
        <dbReference type="ARBA" id="ARBA00022525"/>
    </source>
</evidence>
<comment type="similarity">
    <text evidence="2">Belongs to the VgrG protein family.</text>
</comment>
<feature type="domain" description="Gp5/Type VI secretion system Vgr protein OB-fold" evidence="5">
    <location>
        <begin position="407"/>
        <end position="474"/>
    </location>
</feature>
<dbReference type="Pfam" id="PF22178">
    <property type="entry name" value="Gp5_trimer_C"/>
    <property type="match status" value="1"/>
</dbReference>
<dbReference type="InterPro" id="IPR006531">
    <property type="entry name" value="Gp5/Vgr_OB"/>
</dbReference>
<feature type="domain" description="Gp5/Type VI secretion system Vgr C-terminal trimerisation" evidence="6">
    <location>
        <begin position="491"/>
        <end position="583"/>
    </location>
</feature>
<dbReference type="RefSeq" id="WP_052376354.1">
    <property type="nucleotide sequence ID" value="NZ_ASRX01000057.1"/>
</dbReference>
<proteinExistence type="inferred from homology"/>
<keyword evidence="3" id="KW-0964">Secreted</keyword>
<dbReference type="OrthoDB" id="5479878at2"/>
<comment type="caution">
    <text evidence="7">The sequence shown here is derived from an EMBL/GenBank/DDBJ whole genome shotgun (WGS) entry which is preliminary data.</text>
</comment>
<evidence type="ECO:0000256" key="2">
    <source>
        <dbReference type="ARBA" id="ARBA00005558"/>
    </source>
</evidence>
<dbReference type="PANTHER" id="PTHR32305">
    <property type="match status" value="1"/>
</dbReference>
<keyword evidence="8" id="KW-1185">Reference proteome</keyword>
<dbReference type="SUPFAM" id="SSF69279">
    <property type="entry name" value="Phage tail proteins"/>
    <property type="match status" value="2"/>
</dbReference>
<dbReference type="Pfam" id="PF04717">
    <property type="entry name" value="Phage_base_V"/>
    <property type="match status" value="1"/>
</dbReference>
<dbReference type="PANTHER" id="PTHR32305:SF15">
    <property type="entry name" value="PROTEIN RHSA-RELATED"/>
    <property type="match status" value="1"/>
</dbReference>
<name>A0A017T098_9BACT</name>
<evidence type="ECO:0000256" key="4">
    <source>
        <dbReference type="SAM" id="MobiDB-lite"/>
    </source>
</evidence>
<reference evidence="7 8" key="1">
    <citation type="submission" date="2013-05" db="EMBL/GenBank/DDBJ databases">
        <title>Genome assembly of Chondromyces apiculatus DSM 436.</title>
        <authorList>
            <person name="Sharma G."/>
            <person name="Khatri I."/>
            <person name="Kaur C."/>
            <person name="Mayilraj S."/>
            <person name="Subramanian S."/>
        </authorList>
    </citation>
    <scope>NUCLEOTIDE SEQUENCE [LARGE SCALE GENOMIC DNA]</scope>
    <source>
        <strain evidence="7 8">DSM 436</strain>
    </source>
</reference>
<dbReference type="eggNOG" id="COG3501">
    <property type="taxonomic scope" value="Bacteria"/>
</dbReference>
<accession>A0A017T098</accession>
<dbReference type="NCBIfam" id="TIGR01646">
    <property type="entry name" value="vgr_GE"/>
    <property type="match status" value="1"/>
</dbReference>
<sequence length="661" mass="74572">MVASAVGSFVSEMLKPNLELKVDSGDVLDVRSFKIRERFSNLFEVVITAMSSNPEIDFEAVLGRPALFRVHRNRLVASADRFWSGVCNRIQQVASVVEEEGLSTYELTLVPRLWFLTQRRNYRIFQQLSDLEIVVKLLGEWGVEHELRVDQGAYKKRKYRVQYGESDLSFVSRLLEDAGITYYFEQVGEETKMVLNDAPQDNPPRGPIQFIERPMVDKDEDFVTEVRIQQQTRPGRYTIFDHDYRRPASYKLHGTSTSGNAIEQLMERFHYVPGAFLFRTDGREPTPSADDRGPARHDESEASRIARQRLEAKRASAKSVTMKVNAIDVRPGSVFTIADHPRRELEKRLLVVDAVYEGTSFGAWSHQVETRSAESPYRPPLITPKPKADGCESATVVGPAGEEIHVDEFGRVRVQFHWDREGKMDQDSSCWIHVSQPWGGAGFGGMNLPRIGQEVIVDFLSADPDRPVIVGRVYTNLQKVPYALPQNKTQSGIRSNSSPSNGGYSELMFEDRAGGELVRFQAQKDFTGLVKNDARMNIQNDRTHNVGNNDTESVFKDQTIRIGKDRKVRVKNEQRHSVGKDIFVQSVDGKTTHKSKDTVLTWSDKAIVLAAGANSYIKIELDKIIIQSGNVYINPGPSPITAPEQPEITDAQEIRGFIGRP</sequence>
<dbReference type="Gene3D" id="4.10.220.110">
    <property type="match status" value="1"/>
</dbReference>
<dbReference type="Proteomes" id="UP000019678">
    <property type="component" value="Unassembled WGS sequence"/>
</dbReference>
<dbReference type="InterPro" id="IPR006533">
    <property type="entry name" value="T6SS_Vgr_RhsGE"/>
</dbReference>
<dbReference type="Gene3D" id="3.55.50.10">
    <property type="entry name" value="Baseplate protein-like domains"/>
    <property type="match status" value="1"/>
</dbReference>
<evidence type="ECO:0000313" key="8">
    <source>
        <dbReference type="Proteomes" id="UP000019678"/>
    </source>
</evidence>
<dbReference type="GO" id="GO:0005576">
    <property type="term" value="C:extracellular region"/>
    <property type="evidence" value="ECO:0007669"/>
    <property type="project" value="UniProtKB-SubCell"/>
</dbReference>
<gene>
    <name evidence="7" type="ORF">CAP_6694</name>
</gene>
<comment type="subcellular location">
    <subcellularLocation>
        <location evidence="1">Secreted</location>
    </subcellularLocation>
</comment>
<dbReference type="Gene3D" id="2.40.50.230">
    <property type="entry name" value="Gp5 N-terminal domain"/>
    <property type="match status" value="1"/>
</dbReference>
<evidence type="ECO:0000259" key="5">
    <source>
        <dbReference type="Pfam" id="PF04717"/>
    </source>
</evidence>
<dbReference type="STRING" id="1192034.CAP_6694"/>
<organism evidence="7 8">
    <name type="scientific">Chondromyces apiculatus DSM 436</name>
    <dbReference type="NCBI Taxonomy" id="1192034"/>
    <lineage>
        <taxon>Bacteria</taxon>
        <taxon>Pseudomonadati</taxon>
        <taxon>Myxococcota</taxon>
        <taxon>Polyangia</taxon>
        <taxon>Polyangiales</taxon>
        <taxon>Polyangiaceae</taxon>
        <taxon>Chondromyces</taxon>
    </lineage>
</organism>
<evidence type="ECO:0000259" key="6">
    <source>
        <dbReference type="Pfam" id="PF22178"/>
    </source>
</evidence>
<dbReference type="Gene3D" id="2.30.110.50">
    <property type="match status" value="1"/>
</dbReference>
<protein>
    <submittedName>
        <fullName evidence="7">VgrG protein</fullName>
    </submittedName>
</protein>
<evidence type="ECO:0000256" key="1">
    <source>
        <dbReference type="ARBA" id="ARBA00004613"/>
    </source>
</evidence>